<dbReference type="InterPro" id="IPR005175">
    <property type="entry name" value="PPC_dom"/>
</dbReference>
<reference evidence="2" key="1">
    <citation type="submission" date="2021-02" db="EMBL/GenBank/DDBJ databases">
        <title>Infant gut strain persistence is associated with maternal origin, phylogeny, and functional potential including surface adhesion and iron acquisition.</title>
        <authorList>
            <person name="Lou Y.C."/>
        </authorList>
    </citation>
    <scope>NUCLEOTIDE SEQUENCE</scope>
    <source>
        <strain evidence="2">L3_106_000M1_dasL3_106_000M1_concoct_15</strain>
    </source>
</reference>
<feature type="domain" description="PPC" evidence="1">
    <location>
        <begin position="4"/>
        <end position="141"/>
    </location>
</feature>
<gene>
    <name evidence="2" type="ORF">KHX13_04405</name>
</gene>
<comment type="caution">
    <text evidence="2">The sequence shown here is derived from an EMBL/GenBank/DDBJ whole genome shotgun (WGS) entry which is preliminary data.</text>
</comment>
<dbReference type="PROSITE" id="PS51742">
    <property type="entry name" value="PPC"/>
    <property type="match status" value="1"/>
</dbReference>
<organism evidence="2 3">
    <name type="scientific">Acidaminococcus intestini</name>
    <dbReference type="NCBI Taxonomy" id="187327"/>
    <lineage>
        <taxon>Bacteria</taxon>
        <taxon>Bacillati</taxon>
        <taxon>Bacillota</taxon>
        <taxon>Negativicutes</taxon>
        <taxon>Acidaminococcales</taxon>
        <taxon>Acidaminococcaceae</taxon>
        <taxon>Acidaminococcus</taxon>
    </lineage>
</organism>
<name>A0A943I455_9FIRM</name>
<keyword evidence="2" id="KW-0238">DNA-binding</keyword>
<dbReference type="PIRSF" id="PIRSF016702">
    <property type="entry name" value="DNA_bp_PD1"/>
    <property type="match status" value="1"/>
</dbReference>
<accession>A0A943I455</accession>
<sequence>MEYRKIDEKHFVVRLEIGEEIHDSLVALAEKEHITFAMIQGIGAVREVTLGLYHLDRKEYRETKLYGIKEIISLTGTLDRLQEKPYGHFHIALGGEGGTTWGGHMVSGIIGITAEIVVTCFDTTLVRKRDESLGFNMWNLSQKA</sequence>
<proteinExistence type="predicted"/>
<dbReference type="SUPFAM" id="SSF117856">
    <property type="entry name" value="AF0104/ALDC/Ptd012-like"/>
    <property type="match status" value="1"/>
</dbReference>
<evidence type="ECO:0000259" key="1">
    <source>
        <dbReference type="PROSITE" id="PS51742"/>
    </source>
</evidence>
<dbReference type="InterPro" id="IPR025707">
    <property type="entry name" value="DNA_bp_PD1"/>
</dbReference>
<evidence type="ECO:0000313" key="3">
    <source>
        <dbReference type="Proteomes" id="UP000754226"/>
    </source>
</evidence>
<dbReference type="AlphaFoldDB" id="A0A943I455"/>
<protein>
    <submittedName>
        <fullName evidence="2">DNA-binding protein</fullName>
    </submittedName>
</protein>
<dbReference type="Proteomes" id="UP000754226">
    <property type="component" value="Unassembled WGS sequence"/>
</dbReference>
<dbReference type="CDD" id="cd11378">
    <property type="entry name" value="DUF296"/>
    <property type="match status" value="1"/>
</dbReference>
<dbReference type="PANTHER" id="PTHR34988:SF1">
    <property type="entry name" value="DNA-BINDING PROTEIN"/>
    <property type="match status" value="1"/>
</dbReference>
<dbReference type="Gene3D" id="3.30.1330.80">
    <property type="entry name" value="Hypothetical protein, similar to alpha- acetolactate decarboxylase, domain 2"/>
    <property type="match status" value="1"/>
</dbReference>
<dbReference type="GO" id="GO:0003677">
    <property type="term" value="F:DNA binding"/>
    <property type="evidence" value="ECO:0007669"/>
    <property type="project" value="UniProtKB-KW"/>
</dbReference>
<dbReference type="Pfam" id="PF03479">
    <property type="entry name" value="PCC"/>
    <property type="match status" value="1"/>
</dbReference>
<dbReference type="PANTHER" id="PTHR34988">
    <property type="entry name" value="PROTEIN, PUTATIVE-RELATED"/>
    <property type="match status" value="1"/>
</dbReference>
<dbReference type="EMBL" id="JAGZCZ010000005">
    <property type="protein sequence ID" value="MBS5519562.1"/>
    <property type="molecule type" value="Genomic_DNA"/>
</dbReference>
<evidence type="ECO:0000313" key="2">
    <source>
        <dbReference type="EMBL" id="MBS5519562.1"/>
    </source>
</evidence>